<reference evidence="3" key="1">
    <citation type="journal article" date="2020" name="Stud. Mycol.">
        <title>101 Dothideomycetes genomes: a test case for predicting lifestyles and emergence of pathogens.</title>
        <authorList>
            <person name="Haridas S."/>
            <person name="Albert R."/>
            <person name="Binder M."/>
            <person name="Bloem J."/>
            <person name="Labutti K."/>
            <person name="Salamov A."/>
            <person name="Andreopoulos B."/>
            <person name="Baker S."/>
            <person name="Barry K."/>
            <person name="Bills G."/>
            <person name="Bluhm B."/>
            <person name="Cannon C."/>
            <person name="Castanera R."/>
            <person name="Culley D."/>
            <person name="Daum C."/>
            <person name="Ezra D."/>
            <person name="Gonzalez J."/>
            <person name="Henrissat B."/>
            <person name="Kuo A."/>
            <person name="Liang C."/>
            <person name="Lipzen A."/>
            <person name="Lutzoni F."/>
            <person name="Magnuson J."/>
            <person name="Mondo S."/>
            <person name="Nolan M."/>
            <person name="Ohm R."/>
            <person name="Pangilinan J."/>
            <person name="Park H.-J."/>
            <person name="Ramirez L."/>
            <person name="Alfaro M."/>
            <person name="Sun H."/>
            <person name="Tritt A."/>
            <person name="Yoshinaga Y."/>
            <person name="Zwiers L.-H."/>
            <person name="Turgeon B."/>
            <person name="Goodwin S."/>
            <person name="Spatafora J."/>
            <person name="Crous P."/>
            <person name="Grigoriev I."/>
        </authorList>
    </citation>
    <scope>NUCLEOTIDE SEQUENCE</scope>
    <source>
        <strain evidence="3">CBS 123094</strain>
    </source>
</reference>
<evidence type="ECO:0000256" key="1">
    <source>
        <dbReference type="SAM" id="MobiDB-lite"/>
    </source>
</evidence>
<dbReference type="OrthoDB" id="5272396at2759"/>
<evidence type="ECO:0000313" key="4">
    <source>
        <dbReference type="Proteomes" id="UP000799779"/>
    </source>
</evidence>
<dbReference type="InterPro" id="IPR038883">
    <property type="entry name" value="AN11006-like"/>
</dbReference>
<dbReference type="Pfam" id="PF24864">
    <property type="entry name" value="DUF7730"/>
    <property type="match status" value="1"/>
</dbReference>
<name>A0A6A5W497_9PLEO</name>
<organism evidence="3 4">
    <name type="scientific">Amniculicola lignicola CBS 123094</name>
    <dbReference type="NCBI Taxonomy" id="1392246"/>
    <lineage>
        <taxon>Eukaryota</taxon>
        <taxon>Fungi</taxon>
        <taxon>Dikarya</taxon>
        <taxon>Ascomycota</taxon>
        <taxon>Pezizomycotina</taxon>
        <taxon>Dothideomycetes</taxon>
        <taxon>Pleosporomycetidae</taxon>
        <taxon>Pleosporales</taxon>
        <taxon>Amniculicolaceae</taxon>
        <taxon>Amniculicola</taxon>
    </lineage>
</organism>
<dbReference type="AlphaFoldDB" id="A0A6A5W497"/>
<dbReference type="PANTHER" id="PTHR42085">
    <property type="entry name" value="F-BOX DOMAIN-CONTAINING PROTEIN"/>
    <property type="match status" value="1"/>
</dbReference>
<dbReference type="EMBL" id="ML977634">
    <property type="protein sequence ID" value="KAF1995754.1"/>
    <property type="molecule type" value="Genomic_DNA"/>
</dbReference>
<keyword evidence="4" id="KW-1185">Reference proteome</keyword>
<sequence>MADGSDSPRQFDNMLTSDVAAPIEKKAKNRARKKPKPYRVYTAAQLKPYWRFRKIYHELKWAKPVRGSPFPFLQLPAELRQMVYINTLVVDSPFEFWPEEESSDYVLAHVNTYRKRVTNFRKLEKLIKRRGGNLRLLRTCKQVNMEASPVFYGENQFRFSGRDGHTIAYCFTWNMGWNRLQWLTNITIGAPFGESDLVSKNQVDKLQRHLPFRMPHDGVFLNDPIKTFSCLVNLLIKRADGLKKFTMVVCERLRPFPRQNKYDEKKWRDLKKLVECKPFVDYQVVCLYHETSTTGDFNHLNRFLKRVKSLGIWKFYTAHYEEDGLWQTHGTLGNIQDPEMILEDIRYLFIEN</sequence>
<dbReference type="Proteomes" id="UP000799779">
    <property type="component" value="Unassembled WGS sequence"/>
</dbReference>
<feature type="region of interest" description="Disordered" evidence="1">
    <location>
        <begin position="1"/>
        <end position="36"/>
    </location>
</feature>
<feature type="compositionally biased region" description="Basic residues" evidence="1">
    <location>
        <begin position="27"/>
        <end position="36"/>
    </location>
</feature>
<feature type="domain" description="DUF7730" evidence="2">
    <location>
        <begin position="70"/>
        <end position="195"/>
    </location>
</feature>
<protein>
    <recommendedName>
        <fullName evidence="2">DUF7730 domain-containing protein</fullName>
    </recommendedName>
</protein>
<gene>
    <name evidence="3" type="ORF">P154DRAFT_566568</name>
</gene>
<proteinExistence type="predicted"/>
<feature type="compositionally biased region" description="Polar residues" evidence="1">
    <location>
        <begin position="7"/>
        <end position="16"/>
    </location>
</feature>
<dbReference type="PANTHER" id="PTHR42085:SF1">
    <property type="entry name" value="F-BOX DOMAIN-CONTAINING PROTEIN"/>
    <property type="match status" value="1"/>
</dbReference>
<dbReference type="InterPro" id="IPR056632">
    <property type="entry name" value="DUF7730"/>
</dbReference>
<evidence type="ECO:0000313" key="3">
    <source>
        <dbReference type="EMBL" id="KAF1995754.1"/>
    </source>
</evidence>
<accession>A0A6A5W497</accession>
<evidence type="ECO:0000259" key="2">
    <source>
        <dbReference type="Pfam" id="PF24864"/>
    </source>
</evidence>